<evidence type="ECO:0000259" key="3">
    <source>
        <dbReference type="Pfam" id="PF14111"/>
    </source>
</evidence>
<gene>
    <name evidence="5" type="ORF">Bca52824_073793</name>
</gene>
<dbReference type="Pfam" id="PF14392">
    <property type="entry name" value="zf-CCHC_4"/>
    <property type="match status" value="1"/>
</dbReference>
<feature type="region of interest" description="Disordered" evidence="1">
    <location>
        <begin position="378"/>
        <end position="473"/>
    </location>
</feature>
<keyword evidence="6" id="KW-1185">Reference proteome</keyword>
<evidence type="ECO:0000259" key="4">
    <source>
        <dbReference type="Pfam" id="PF14392"/>
    </source>
</evidence>
<feature type="domain" description="DUF4283" evidence="3">
    <location>
        <begin position="182"/>
        <end position="252"/>
    </location>
</feature>
<dbReference type="PANTHER" id="PTHR31286:SF163">
    <property type="entry name" value="ZINC KNUCKLE CX2CX4HX4C DOMAIN-CONTAINING PROTEIN"/>
    <property type="match status" value="1"/>
</dbReference>
<evidence type="ECO:0000256" key="2">
    <source>
        <dbReference type="SAM" id="Phobius"/>
    </source>
</evidence>
<dbReference type="PANTHER" id="PTHR31286">
    <property type="entry name" value="GLYCINE-RICH CELL WALL STRUCTURAL PROTEIN 1.8-LIKE"/>
    <property type="match status" value="1"/>
</dbReference>
<feature type="domain" description="Zinc knuckle CX2CX4HX4C" evidence="4">
    <location>
        <begin position="302"/>
        <end position="347"/>
    </location>
</feature>
<keyword evidence="2" id="KW-0472">Membrane</keyword>
<evidence type="ECO:0000313" key="6">
    <source>
        <dbReference type="Proteomes" id="UP000886595"/>
    </source>
</evidence>
<sequence>MVWEIGGMEFSLDLVLMVRLVVLGMARFPFFVRLGNIVVILKLVLNLGPTDSVWIISRSLENVIEELEVSVIKFFLKYNLIDIIDAVWDFRICLIIKSRHVESIVFIEIGAKRVNTSQSFCVLTVFLALSLGFFLSLIHLVFTMSQGNWITKSGGKKVEVAKPGLRITVPRFDNSELIASYSKTLIGRCMNPQKQDMKILLFLLPRIWNDEGRVAGVDLGLGRFQFNFDLEEDIVEVLKMVPFHFDYWMLSMVRRKPVLEPNYPSKITFWVRVMDIPLQFRAAPIFQSVDLVGGRVRVELDGLKPLIFSVTIELEEGVEIMVTLRYEKLFSFCRQCFQLTHDQSRCLTLQKGDTESSMAGGGVPDGANATSYKVAVTTGNMPQDDRREGQQGRQQGTRGGDKGKGIAIDRHAAYKQEGPYHPYREGFSKGYGEGSSVNGRQLGHGDRRKGGQSRSYQQHRNGAGESPGRDISCVPTLEATESSKTRKALLFDEPAMDVQDVAPVQVVEVRGEEQSREEHAEEKNAVEVEEAKVSEETLHSQALDEANLMVEGVMLSDSELLLEDGEEGEEWEHGEIMDFAEEDVLNVGKHEVGDQGDTSAQSIKEAQIEMEGQVDGVGEEANKKKIAQTGDDAAGGAAKKRLAPTFASPRKKLLAKAAAKAGGVLLVPTISGDADVTDLSLALPIFRCGKVMVDVLV</sequence>
<accession>A0A8X7U666</accession>
<feature type="region of interest" description="Disordered" evidence="1">
    <location>
        <begin position="511"/>
        <end position="531"/>
    </location>
</feature>
<evidence type="ECO:0000256" key="1">
    <source>
        <dbReference type="SAM" id="MobiDB-lite"/>
    </source>
</evidence>
<feature type="compositionally biased region" description="Basic and acidic residues" evidence="1">
    <location>
        <begin position="399"/>
        <end position="414"/>
    </location>
</feature>
<dbReference type="InterPro" id="IPR025558">
    <property type="entry name" value="DUF4283"/>
</dbReference>
<comment type="caution">
    <text evidence="5">The sequence shown here is derived from an EMBL/GenBank/DDBJ whole genome shotgun (WGS) entry which is preliminary data.</text>
</comment>
<evidence type="ECO:0000313" key="5">
    <source>
        <dbReference type="EMBL" id="KAG2266714.1"/>
    </source>
</evidence>
<protein>
    <recommendedName>
        <fullName evidence="7">DUF4283 domain-containing protein</fullName>
    </recommendedName>
</protein>
<reference evidence="5 6" key="1">
    <citation type="submission" date="2020-02" db="EMBL/GenBank/DDBJ databases">
        <authorList>
            <person name="Ma Q."/>
            <person name="Huang Y."/>
            <person name="Song X."/>
            <person name="Pei D."/>
        </authorList>
    </citation>
    <scope>NUCLEOTIDE SEQUENCE [LARGE SCALE GENOMIC DNA]</scope>
    <source>
        <strain evidence="5">Sxm20200214</strain>
        <tissue evidence="5">Leaf</tissue>
    </source>
</reference>
<dbReference type="Pfam" id="PF14111">
    <property type="entry name" value="DUF4283"/>
    <property type="match status" value="1"/>
</dbReference>
<feature type="transmembrane region" description="Helical" evidence="2">
    <location>
        <begin position="120"/>
        <end position="142"/>
    </location>
</feature>
<feature type="transmembrane region" description="Helical" evidence="2">
    <location>
        <begin position="20"/>
        <end position="45"/>
    </location>
</feature>
<proteinExistence type="predicted"/>
<dbReference type="OrthoDB" id="10480713at2759"/>
<dbReference type="AlphaFoldDB" id="A0A8X7U666"/>
<dbReference type="Proteomes" id="UP000886595">
    <property type="component" value="Unassembled WGS sequence"/>
</dbReference>
<dbReference type="InterPro" id="IPR025836">
    <property type="entry name" value="Zn_knuckle_CX2CX4HX4C"/>
</dbReference>
<evidence type="ECO:0008006" key="7">
    <source>
        <dbReference type="Google" id="ProtNLM"/>
    </source>
</evidence>
<keyword evidence="2" id="KW-0812">Transmembrane</keyword>
<dbReference type="InterPro" id="IPR040256">
    <property type="entry name" value="At4g02000-like"/>
</dbReference>
<keyword evidence="2" id="KW-1133">Transmembrane helix</keyword>
<organism evidence="5 6">
    <name type="scientific">Brassica carinata</name>
    <name type="common">Ethiopian mustard</name>
    <name type="synonym">Abyssinian cabbage</name>
    <dbReference type="NCBI Taxonomy" id="52824"/>
    <lineage>
        <taxon>Eukaryota</taxon>
        <taxon>Viridiplantae</taxon>
        <taxon>Streptophyta</taxon>
        <taxon>Embryophyta</taxon>
        <taxon>Tracheophyta</taxon>
        <taxon>Spermatophyta</taxon>
        <taxon>Magnoliopsida</taxon>
        <taxon>eudicotyledons</taxon>
        <taxon>Gunneridae</taxon>
        <taxon>Pentapetalae</taxon>
        <taxon>rosids</taxon>
        <taxon>malvids</taxon>
        <taxon>Brassicales</taxon>
        <taxon>Brassicaceae</taxon>
        <taxon>Brassiceae</taxon>
        <taxon>Brassica</taxon>
    </lineage>
</organism>
<name>A0A8X7U666_BRACI</name>
<dbReference type="EMBL" id="JAAMPC010000014">
    <property type="protein sequence ID" value="KAG2266714.1"/>
    <property type="molecule type" value="Genomic_DNA"/>
</dbReference>